<gene>
    <name evidence="3" type="ORF">AB0T83_18785</name>
</gene>
<feature type="domain" description="CN hydrolase" evidence="2">
    <location>
        <begin position="7"/>
        <end position="259"/>
    </location>
</feature>
<dbReference type="InterPro" id="IPR050345">
    <property type="entry name" value="Aliph_Amidase/BUP"/>
</dbReference>
<dbReference type="PANTHER" id="PTHR43674:SF16">
    <property type="entry name" value="CARBON-NITROGEN FAMILY, PUTATIVE (AFU_ORTHOLOGUE AFUA_5G02350)-RELATED"/>
    <property type="match status" value="1"/>
</dbReference>
<dbReference type="Gene3D" id="3.60.110.10">
    <property type="entry name" value="Carbon-nitrogen hydrolase"/>
    <property type="match status" value="1"/>
</dbReference>
<dbReference type="PROSITE" id="PS50263">
    <property type="entry name" value="CN_HYDROLASE"/>
    <property type="match status" value="1"/>
</dbReference>
<dbReference type="RefSeq" id="WP_366194763.1">
    <property type="nucleotide sequence ID" value="NZ_JBFBVU010000042.1"/>
</dbReference>
<name>A0ABV3LB72_9RHOB</name>
<evidence type="ECO:0000313" key="3">
    <source>
        <dbReference type="EMBL" id="MEV8468807.1"/>
    </source>
</evidence>
<dbReference type="Proteomes" id="UP001553161">
    <property type="component" value="Unassembled WGS sequence"/>
</dbReference>
<keyword evidence="4" id="KW-1185">Reference proteome</keyword>
<evidence type="ECO:0000256" key="1">
    <source>
        <dbReference type="ARBA" id="ARBA00022801"/>
    </source>
</evidence>
<dbReference type="GO" id="GO:0016787">
    <property type="term" value="F:hydrolase activity"/>
    <property type="evidence" value="ECO:0007669"/>
    <property type="project" value="UniProtKB-KW"/>
</dbReference>
<evidence type="ECO:0000259" key="2">
    <source>
        <dbReference type="PROSITE" id="PS50263"/>
    </source>
</evidence>
<dbReference type="PANTHER" id="PTHR43674">
    <property type="entry name" value="NITRILASE C965.09-RELATED"/>
    <property type="match status" value="1"/>
</dbReference>
<sequence length="291" mass="30696">MIPPRDIAVAAAAYPVEALPDLDALEAKLDHWVASANADLLVFPEYAGMEVALAGAPRGLSVAAWCHHAADLAATYWDMLAGLARRHTCHILTGSLPAHGPDGALRNRAQLVAPSGRMAAQDKRILTPWERRETLLTPADATAVFDTDLGRIGVLICYDAEFPLAARGLEADLLLVPACTDLPAGDGRVRVGARARALEQQAVVLHAPLLGAMPDCPLIDTNRGRAGIFCPCDTGFPDDGILANGAPDSAGWVRTSLSKGLISEARIAAAVDVPGHWAETTALPAPIRRRI</sequence>
<dbReference type="InterPro" id="IPR003010">
    <property type="entry name" value="C-N_Hydrolase"/>
</dbReference>
<accession>A0ABV3LB72</accession>
<comment type="caution">
    <text evidence="3">The sequence shown here is derived from an EMBL/GenBank/DDBJ whole genome shotgun (WGS) entry which is preliminary data.</text>
</comment>
<reference evidence="3 4" key="1">
    <citation type="submission" date="2024-07" db="EMBL/GenBank/DDBJ databases">
        <authorList>
            <person name="Kang M."/>
        </authorList>
    </citation>
    <scope>NUCLEOTIDE SEQUENCE [LARGE SCALE GENOMIC DNA]</scope>
    <source>
        <strain evidence="3 4">DFM31</strain>
    </source>
</reference>
<dbReference type="Pfam" id="PF00795">
    <property type="entry name" value="CN_hydrolase"/>
    <property type="match status" value="1"/>
</dbReference>
<dbReference type="EMBL" id="JBFBVU010000042">
    <property type="protein sequence ID" value="MEV8468807.1"/>
    <property type="molecule type" value="Genomic_DNA"/>
</dbReference>
<protein>
    <submittedName>
        <fullName evidence="3">Nitrilase-related carbon-nitrogen hydrolase</fullName>
    </submittedName>
</protein>
<proteinExistence type="predicted"/>
<organism evidence="3 4">
    <name type="scientific">Meridianimarinicoccus marinus</name>
    <dbReference type="NCBI Taxonomy" id="3231483"/>
    <lineage>
        <taxon>Bacteria</taxon>
        <taxon>Pseudomonadati</taxon>
        <taxon>Pseudomonadota</taxon>
        <taxon>Alphaproteobacteria</taxon>
        <taxon>Rhodobacterales</taxon>
        <taxon>Paracoccaceae</taxon>
        <taxon>Meridianimarinicoccus</taxon>
    </lineage>
</organism>
<evidence type="ECO:0000313" key="4">
    <source>
        <dbReference type="Proteomes" id="UP001553161"/>
    </source>
</evidence>
<keyword evidence="1 3" id="KW-0378">Hydrolase</keyword>
<dbReference type="InterPro" id="IPR036526">
    <property type="entry name" value="C-N_Hydrolase_sf"/>
</dbReference>
<dbReference type="SUPFAM" id="SSF56317">
    <property type="entry name" value="Carbon-nitrogen hydrolase"/>
    <property type="match status" value="1"/>
</dbReference>